<evidence type="ECO:0000259" key="3">
    <source>
        <dbReference type="PROSITE" id="PS51910"/>
    </source>
</evidence>
<keyword evidence="2" id="KW-0812">Transmembrane</keyword>
<dbReference type="InterPro" id="IPR017853">
    <property type="entry name" value="GH"/>
</dbReference>
<dbReference type="InterPro" id="IPR001223">
    <property type="entry name" value="Glyco_hydro18_cat"/>
</dbReference>
<dbReference type="InterPro" id="IPR029070">
    <property type="entry name" value="Chitinase_insertion_sf"/>
</dbReference>
<dbReference type="SMART" id="SM00636">
    <property type="entry name" value="Glyco_18"/>
    <property type="match status" value="1"/>
</dbReference>
<comment type="caution">
    <text evidence="4">The sequence shown here is derived from an EMBL/GenBank/DDBJ whole genome shotgun (WGS) entry which is preliminary data.</text>
</comment>
<sequence>MPRIETYKKKSLPKKYMILGIIASLLIVSSSLVFLLFPFPSTEKVSYLTGKHQIIYNGKIHEEAIVSNDVIYLPLAFIQKEMDPSVTLDKETNAIIITTKDKVIQMPSESLTSFVNGAGVNIEVPAMITKDNIAYVSYSTIQKYYPFEVSVLQETEAIHVIQNGDTRILGEVIPSKNEHEHRIRKNPTLTSPYFDTVKSEEIVTIEKEENEFYFVRKQNGIAGFIHKDNVKVQKTETVVINREETPRFSPTVKWPINLTWEAVYTKNPDTNKLPALPGVNVVSPTWFSIKNEAGDIANLGSMEYMNWAKSKNIQVWGLFSNDFNPELTHNVLANFETRQAMIRQLLQYSEMYKLNGINVDFENVNLEDGKLLTQFMRELTPYMHEAGLTVSMDITFISTSENWSMFYERDQLASIVDYLIVMAYDEHWGTSPVAGSVASFPWVEQNLKSLLEVVPHDQVILGLPTYSRIWKEQDTEGGNIEVSSKAYSMNDIGAWIKEKQVTPVHDEKSGQMYAVYQDENEKAIYKVWIEDRDSLARRSQMVHHYNLAGVATWNRYFASDDAWSAIDESLKRRK</sequence>
<keyword evidence="1" id="KW-0326">Glycosidase</keyword>
<evidence type="ECO:0000313" key="4">
    <source>
        <dbReference type="EMBL" id="MBM6618836.1"/>
    </source>
</evidence>
<dbReference type="PROSITE" id="PS51910">
    <property type="entry name" value="GH18_2"/>
    <property type="match status" value="1"/>
</dbReference>
<dbReference type="Gene3D" id="2.30.30.40">
    <property type="entry name" value="SH3 Domains"/>
    <property type="match status" value="1"/>
</dbReference>
<feature type="transmembrane region" description="Helical" evidence="2">
    <location>
        <begin position="16"/>
        <end position="39"/>
    </location>
</feature>
<dbReference type="Gene3D" id="3.30.457.10">
    <property type="entry name" value="Copper amine oxidase-like, N-terminal domain"/>
    <property type="match status" value="1"/>
</dbReference>
<dbReference type="InterPro" id="IPR012854">
    <property type="entry name" value="Cu_amine_oxidase-like_N"/>
</dbReference>
<evidence type="ECO:0000256" key="1">
    <source>
        <dbReference type="ARBA" id="ARBA00023295"/>
    </source>
</evidence>
<dbReference type="Proteomes" id="UP001518925">
    <property type="component" value="Unassembled WGS sequence"/>
</dbReference>
<keyword evidence="2" id="KW-1133">Transmembrane helix</keyword>
<gene>
    <name evidence="4" type="ORF">JR050_14295</name>
</gene>
<dbReference type="SUPFAM" id="SSF51445">
    <property type="entry name" value="(Trans)glycosidases"/>
    <property type="match status" value="1"/>
</dbReference>
<keyword evidence="5" id="KW-1185">Reference proteome</keyword>
<dbReference type="PANTHER" id="PTHR46066:SF2">
    <property type="entry name" value="CHITINASE DOMAIN-CONTAINING PROTEIN 1"/>
    <property type="match status" value="1"/>
</dbReference>
<dbReference type="Gene3D" id="3.20.20.80">
    <property type="entry name" value="Glycosidases"/>
    <property type="match status" value="1"/>
</dbReference>
<dbReference type="EMBL" id="JAFELM010000035">
    <property type="protein sequence ID" value="MBM6618836.1"/>
    <property type="molecule type" value="Genomic_DNA"/>
</dbReference>
<proteinExistence type="predicted"/>
<dbReference type="PANTHER" id="PTHR46066">
    <property type="entry name" value="CHITINASE DOMAIN-CONTAINING PROTEIN 1 FAMILY MEMBER"/>
    <property type="match status" value="1"/>
</dbReference>
<feature type="domain" description="GH18" evidence="3">
    <location>
        <begin position="248"/>
        <end position="573"/>
    </location>
</feature>
<keyword evidence="4" id="KW-0378">Hydrolase</keyword>
<evidence type="ECO:0000256" key="2">
    <source>
        <dbReference type="SAM" id="Phobius"/>
    </source>
</evidence>
<name>A0ABS2DMX2_9BACI</name>
<dbReference type="Pfam" id="PF07833">
    <property type="entry name" value="Cu_amine_oxidN1"/>
    <property type="match status" value="1"/>
</dbReference>
<reference evidence="4 5" key="1">
    <citation type="submission" date="2021-02" db="EMBL/GenBank/DDBJ databases">
        <title>Bacillus sp. RD4P76, an endophyte from a halophyte.</title>
        <authorList>
            <person name="Sun J.-Q."/>
        </authorList>
    </citation>
    <scope>NUCLEOTIDE SEQUENCE [LARGE SCALE GENOMIC DNA]</scope>
    <source>
        <strain evidence="4 5">RD4P76</strain>
    </source>
</reference>
<dbReference type="Pfam" id="PF00704">
    <property type="entry name" value="Glyco_hydro_18"/>
    <property type="match status" value="1"/>
</dbReference>
<dbReference type="SUPFAM" id="SSF55383">
    <property type="entry name" value="Copper amine oxidase, domain N"/>
    <property type="match status" value="1"/>
</dbReference>
<dbReference type="InterPro" id="IPR036582">
    <property type="entry name" value="Mao_N_sf"/>
</dbReference>
<dbReference type="Gene3D" id="3.10.50.10">
    <property type="match status" value="1"/>
</dbReference>
<organism evidence="4 5">
    <name type="scientific">Bacillus suaedaesalsae</name>
    <dbReference type="NCBI Taxonomy" id="2810349"/>
    <lineage>
        <taxon>Bacteria</taxon>
        <taxon>Bacillati</taxon>
        <taxon>Bacillota</taxon>
        <taxon>Bacilli</taxon>
        <taxon>Bacillales</taxon>
        <taxon>Bacillaceae</taxon>
        <taxon>Bacillus</taxon>
    </lineage>
</organism>
<accession>A0ABS2DMX2</accession>
<dbReference type="InterPro" id="IPR011583">
    <property type="entry name" value="Chitinase_II/V-like_cat"/>
</dbReference>
<dbReference type="GO" id="GO:0016787">
    <property type="term" value="F:hydrolase activity"/>
    <property type="evidence" value="ECO:0007669"/>
    <property type="project" value="UniProtKB-KW"/>
</dbReference>
<protein>
    <submittedName>
        <fullName evidence="4">Peptidoglycan hydrolase</fullName>
    </submittedName>
</protein>
<keyword evidence="2" id="KW-0472">Membrane</keyword>
<dbReference type="RefSeq" id="WP_204204179.1">
    <property type="nucleotide sequence ID" value="NZ_JAFELM010000035.1"/>
</dbReference>
<evidence type="ECO:0000313" key="5">
    <source>
        <dbReference type="Proteomes" id="UP001518925"/>
    </source>
</evidence>